<evidence type="ECO:0000313" key="4">
    <source>
        <dbReference type="Proteomes" id="UP000708208"/>
    </source>
</evidence>
<feature type="region of interest" description="Disordered" evidence="1">
    <location>
        <begin position="34"/>
        <end position="69"/>
    </location>
</feature>
<dbReference type="Proteomes" id="UP000708208">
    <property type="component" value="Unassembled WGS sequence"/>
</dbReference>
<feature type="signal peptide" evidence="2">
    <location>
        <begin position="1"/>
        <end position="21"/>
    </location>
</feature>
<dbReference type="EMBL" id="CAJVCH010045343">
    <property type="protein sequence ID" value="CAG7717385.1"/>
    <property type="molecule type" value="Genomic_DNA"/>
</dbReference>
<feature type="compositionally biased region" description="Low complexity" evidence="1">
    <location>
        <begin position="34"/>
        <end position="51"/>
    </location>
</feature>
<proteinExistence type="predicted"/>
<keyword evidence="4" id="KW-1185">Reference proteome</keyword>
<accession>A0A8J2JBZ3</accession>
<name>A0A8J2JBZ3_9HEXA</name>
<reference evidence="3" key="1">
    <citation type="submission" date="2021-06" db="EMBL/GenBank/DDBJ databases">
        <authorList>
            <person name="Hodson N. C."/>
            <person name="Mongue J. A."/>
            <person name="Jaron S. K."/>
        </authorList>
    </citation>
    <scope>NUCLEOTIDE SEQUENCE</scope>
</reference>
<comment type="caution">
    <text evidence="3">The sequence shown here is derived from an EMBL/GenBank/DDBJ whole genome shotgun (WGS) entry which is preliminary data.</text>
</comment>
<evidence type="ECO:0000256" key="1">
    <source>
        <dbReference type="SAM" id="MobiDB-lite"/>
    </source>
</evidence>
<feature type="chain" id="PRO_5035194045" evidence="2">
    <location>
        <begin position="22"/>
        <end position="440"/>
    </location>
</feature>
<evidence type="ECO:0000256" key="2">
    <source>
        <dbReference type="SAM" id="SignalP"/>
    </source>
</evidence>
<sequence length="440" mass="48503">MRVRKIIVCIFAAIFEILILSKDVQSLGPLGLPLGTKTKSQSKQKAQASGTVISKSTKQGSANAKFPSFPSGSFSQFSSGQNFRRPQFGNPQMPQFSNAQASQFPNVQGPQFPNMRIPQFSNVNIPELRSAQIPQFSSGNSPVKPKVQSVKFPSALELPKFTKLSEPLKPDLSKEVISVDASKENPEGSGFQMPAIPELPDVSKISSDLLNSPNMALNEIRKFNSLAELAKLPPMETVKPVDTHKIFSDFEKFIPQNLLDPSNVSSQISQFIPRAPMVDIFGEQHKIIMEQQDNLKNKLKGSQDLLQMPMDIPIFSLNPHSPILGMRTGLIPFELGDPLADFDFGPSLFKPKGKGGSGHKKRHRKFKLGKLNLTDGKNATFGEDTDKKRKISNVIYGDDGGRNVTVSLQDKNSTKTSLFHSFDKEDKDGSVKAFQIVNTF</sequence>
<evidence type="ECO:0000313" key="3">
    <source>
        <dbReference type="EMBL" id="CAG7717385.1"/>
    </source>
</evidence>
<organism evidence="3 4">
    <name type="scientific">Allacma fusca</name>
    <dbReference type="NCBI Taxonomy" id="39272"/>
    <lineage>
        <taxon>Eukaryota</taxon>
        <taxon>Metazoa</taxon>
        <taxon>Ecdysozoa</taxon>
        <taxon>Arthropoda</taxon>
        <taxon>Hexapoda</taxon>
        <taxon>Collembola</taxon>
        <taxon>Symphypleona</taxon>
        <taxon>Sminthuridae</taxon>
        <taxon>Allacma</taxon>
    </lineage>
</organism>
<gene>
    <name evidence="3" type="ORF">AFUS01_LOCUS6844</name>
</gene>
<keyword evidence="2" id="KW-0732">Signal</keyword>
<protein>
    <submittedName>
        <fullName evidence="3">Uncharacterized protein</fullName>
    </submittedName>
</protein>
<dbReference type="AlphaFoldDB" id="A0A8J2JBZ3"/>
<feature type="compositionally biased region" description="Polar residues" evidence="1">
    <location>
        <begin position="52"/>
        <end position="62"/>
    </location>
</feature>